<dbReference type="PROSITE" id="PS50005">
    <property type="entry name" value="TPR"/>
    <property type="match status" value="1"/>
</dbReference>
<dbReference type="Proteomes" id="UP001201273">
    <property type="component" value="Unassembled WGS sequence"/>
</dbReference>
<organism evidence="10 11">
    <name type="scientific">Motilimonas cestriensis</name>
    <dbReference type="NCBI Taxonomy" id="2742685"/>
    <lineage>
        <taxon>Bacteria</taxon>
        <taxon>Pseudomonadati</taxon>
        <taxon>Pseudomonadota</taxon>
        <taxon>Gammaproteobacteria</taxon>
        <taxon>Alteromonadales</taxon>
        <taxon>Alteromonadales genera incertae sedis</taxon>
        <taxon>Motilimonas</taxon>
    </lineage>
</organism>
<dbReference type="Pfam" id="PF14559">
    <property type="entry name" value="TPR_19"/>
    <property type="match status" value="3"/>
</dbReference>
<keyword evidence="4 8" id="KW-0802">TPR repeat</keyword>
<dbReference type="PANTHER" id="PTHR46208">
    <property type="entry name" value="MITOCHONDRIAL IMPORT RECEPTOR SUBUNIT TOM70"/>
    <property type="match status" value="1"/>
</dbReference>
<dbReference type="SMART" id="SM00028">
    <property type="entry name" value="TPR"/>
    <property type="match status" value="8"/>
</dbReference>
<evidence type="ECO:0000256" key="5">
    <source>
        <dbReference type="ARBA" id="ARBA00022989"/>
    </source>
</evidence>
<feature type="signal peptide" evidence="9">
    <location>
        <begin position="1"/>
        <end position="33"/>
    </location>
</feature>
<evidence type="ECO:0000256" key="9">
    <source>
        <dbReference type="SAM" id="SignalP"/>
    </source>
</evidence>
<evidence type="ECO:0000313" key="10">
    <source>
        <dbReference type="EMBL" id="MCE2596841.1"/>
    </source>
</evidence>
<comment type="similarity">
    <text evidence="7">Belongs to the Tom70 family.</text>
</comment>
<keyword evidence="5" id="KW-1133">Transmembrane helix</keyword>
<dbReference type="Gene3D" id="1.25.40.10">
    <property type="entry name" value="Tetratricopeptide repeat domain"/>
    <property type="match status" value="4"/>
</dbReference>
<feature type="repeat" description="TPR" evidence="8">
    <location>
        <begin position="166"/>
        <end position="199"/>
    </location>
</feature>
<evidence type="ECO:0000256" key="8">
    <source>
        <dbReference type="PROSITE-ProRule" id="PRU00339"/>
    </source>
</evidence>
<keyword evidence="9" id="KW-0732">Signal</keyword>
<feature type="chain" id="PRO_5045837663" evidence="9">
    <location>
        <begin position="34"/>
        <end position="931"/>
    </location>
</feature>
<dbReference type="InterPro" id="IPR011990">
    <property type="entry name" value="TPR-like_helical_dom_sf"/>
</dbReference>
<dbReference type="PANTHER" id="PTHR46208:SF1">
    <property type="entry name" value="MITOCHONDRIAL IMPORT RECEPTOR SUBUNIT TOM70"/>
    <property type="match status" value="1"/>
</dbReference>
<keyword evidence="2" id="KW-0812">Transmembrane</keyword>
<evidence type="ECO:0000256" key="2">
    <source>
        <dbReference type="ARBA" id="ARBA00022692"/>
    </source>
</evidence>
<name>A0ABS8WGE7_9GAMM</name>
<protein>
    <submittedName>
        <fullName evidence="10">PEP-CTERM system TPR-repeat protein PrsT</fullName>
    </submittedName>
</protein>
<evidence type="ECO:0000256" key="4">
    <source>
        <dbReference type="ARBA" id="ARBA00022803"/>
    </source>
</evidence>
<proteinExistence type="inferred from homology"/>
<evidence type="ECO:0000256" key="3">
    <source>
        <dbReference type="ARBA" id="ARBA00022737"/>
    </source>
</evidence>
<sequence length="931" mass="104921">MGCLLKMISKGFFRISLCLGALLLTACGGPSTAEHKALAEQYLQQQDWAAAAYHLKQSIQQDGKQGDARLKLGQLYLQQFQLDNAIKELRVAKALGLAAALPPLAQAYSWQGKYADVLVLTVNEKVPYEEQAELLMLKVEAALVLEPLAKAEQYLETLAKVAPDSRDFYLAQAYYLLAQRQLDQALPWLEKALTLNPTDQRSLWLQAKTLYSLKHYDDSAKILARLLSLAPTRVSYYLLAVDVAFAMGEIDLAERYINQVEGLDKKQPQHIFNQAYLALQHKNFTQAIALTDKLLLIQEHFGARLISGISHYYLSNWEQAYNQFARTAEQLPKDHIVQQLMADVLFKLGQVEQSAEVASAANWYDVNQLPLLLSLSSGLQQHGQNEMSQRLLHQAQRMVETGASGELNTGVIQLLSGELEAGITSLEIALSESNGIKGNDSGQVLLFNAYLAAAKWPQAEKLALDLFNNIEYKVLSYQMQVVLLLKQQQWDAAQKLLQHAILEQPKSTELLYLLAHSQFFRGNIMAARTTTERLLQLQPESQQGLKLATLIDLKNQQIELAIGRLSQQLSASLSAANRLLLARLYLLHRQPDAALTLLMEMPNQEKLSKTWQFLVAMSHQQLQHWSQAEQSFIYLLNAQGLTEAMLLPLAQVMLMQNQYAELLAILEQYPLVESSAYQALYVRLLIKQQRWSQAKVALRQAKANFPDQAAIFNRLLLQLTLARGENQRAERLIEQQMQQDLQVQQVLDLVHIYRALQPEKALLTLVSGLKQFPQNLMLLQTQAQLLWHLGEVQQAKSIWRHIITLQPDDVIALNNLAWLSYQGGRISEGLSLIETAYQYQPSNHKVLDTYSALLVAQSRYSDAIALLESIPAALRGENELLHLAQAYYGNNEYIKAKRVLDELSITEMEASAQMEVRALRAMIDANLQTAS</sequence>
<dbReference type="EMBL" id="JAIMJA010000026">
    <property type="protein sequence ID" value="MCE2596841.1"/>
    <property type="molecule type" value="Genomic_DNA"/>
</dbReference>
<comment type="subcellular location">
    <subcellularLocation>
        <location evidence="1">Membrane</location>
        <topology evidence="1">Single-pass membrane protein</topology>
    </subcellularLocation>
</comment>
<keyword evidence="11" id="KW-1185">Reference proteome</keyword>
<reference evidence="10 11" key="1">
    <citation type="journal article" date="2022" name="Environ. Microbiol. Rep.">
        <title>Eco-phylogenetic analyses reveal divergent evolution of vitamin B12 metabolism in the marine bacterial family 'Psychromonadaceae'.</title>
        <authorList>
            <person name="Jin X."/>
            <person name="Yang Y."/>
            <person name="Cao H."/>
            <person name="Gao B."/>
            <person name="Zhao Z."/>
        </authorList>
    </citation>
    <scope>NUCLEOTIDE SEQUENCE [LARGE SCALE GENOMIC DNA]</scope>
    <source>
        <strain evidence="10 11">MKS20</strain>
    </source>
</reference>
<dbReference type="PROSITE" id="PS51257">
    <property type="entry name" value="PROKAR_LIPOPROTEIN"/>
    <property type="match status" value="1"/>
</dbReference>
<dbReference type="InterPro" id="IPR019734">
    <property type="entry name" value="TPR_rpt"/>
</dbReference>
<comment type="caution">
    <text evidence="10">The sequence shown here is derived from an EMBL/GenBank/DDBJ whole genome shotgun (WGS) entry which is preliminary data.</text>
</comment>
<evidence type="ECO:0000256" key="7">
    <source>
        <dbReference type="ARBA" id="ARBA00038030"/>
    </source>
</evidence>
<accession>A0ABS8WGE7</accession>
<dbReference type="InterPro" id="IPR014266">
    <property type="entry name" value="PEP-CTERM_TPR_PrsT"/>
</dbReference>
<evidence type="ECO:0000256" key="6">
    <source>
        <dbReference type="ARBA" id="ARBA00023136"/>
    </source>
</evidence>
<dbReference type="SUPFAM" id="SSF48452">
    <property type="entry name" value="TPR-like"/>
    <property type="match status" value="6"/>
</dbReference>
<evidence type="ECO:0000256" key="1">
    <source>
        <dbReference type="ARBA" id="ARBA00004167"/>
    </source>
</evidence>
<keyword evidence="3" id="KW-0677">Repeat</keyword>
<evidence type="ECO:0000313" key="11">
    <source>
        <dbReference type="Proteomes" id="UP001201273"/>
    </source>
</evidence>
<dbReference type="Pfam" id="PF13432">
    <property type="entry name" value="TPR_16"/>
    <property type="match status" value="1"/>
</dbReference>
<dbReference type="RefSeq" id="WP_233054580.1">
    <property type="nucleotide sequence ID" value="NZ_JAIMJA010000026.1"/>
</dbReference>
<gene>
    <name evidence="10" type="primary">prsT</name>
    <name evidence="10" type="ORF">K6Y31_18865</name>
</gene>
<keyword evidence="6" id="KW-0472">Membrane</keyword>
<dbReference type="NCBIfam" id="TIGR02917">
    <property type="entry name" value="PEP_TPR_lipo"/>
    <property type="match status" value="1"/>
</dbReference>